<dbReference type="AlphaFoldDB" id="A0A5M6IAI7"/>
<dbReference type="Proteomes" id="UP000324065">
    <property type="component" value="Unassembled WGS sequence"/>
</dbReference>
<reference evidence="1 2" key="1">
    <citation type="submission" date="2019-09" db="EMBL/GenBank/DDBJ databases">
        <title>Genome sequence of Roseospira marina, one of the more divergent members of the non-sulfur purple photosynthetic bacterial family, the Rhodospirillaceae.</title>
        <authorList>
            <person name="Meyer T."/>
            <person name="Kyndt J."/>
        </authorList>
    </citation>
    <scope>NUCLEOTIDE SEQUENCE [LARGE SCALE GENOMIC DNA]</scope>
    <source>
        <strain evidence="1 2">DSM 15113</strain>
    </source>
</reference>
<keyword evidence="2" id="KW-1185">Reference proteome</keyword>
<organism evidence="1 2">
    <name type="scientific">Roseospira marina</name>
    <dbReference type="NCBI Taxonomy" id="140057"/>
    <lineage>
        <taxon>Bacteria</taxon>
        <taxon>Pseudomonadati</taxon>
        <taxon>Pseudomonadota</taxon>
        <taxon>Alphaproteobacteria</taxon>
        <taxon>Rhodospirillales</taxon>
        <taxon>Rhodospirillaceae</taxon>
        <taxon>Roseospira</taxon>
    </lineage>
</organism>
<gene>
    <name evidence="1" type="ORF">F1188_12000</name>
</gene>
<proteinExistence type="predicted"/>
<dbReference type="EMBL" id="VWPJ01000010">
    <property type="protein sequence ID" value="KAA5605284.1"/>
    <property type="molecule type" value="Genomic_DNA"/>
</dbReference>
<name>A0A5M6IAI7_9PROT</name>
<dbReference type="RefSeq" id="WP_150062664.1">
    <property type="nucleotide sequence ID" value="NZ_JACHII010000008.1"/>
</dbReference>
<protein>
    <submittedName>
        <fullName evidence="1">Uncharacterized protein</fullName>
    </submittedName>
</protein>
<evidence type="ECO:0000313" key="1">
    <source>
        <dbReference type="EMBL" id="KAA5605284.1"/>
    </source>
</evidence>
<accession>A0A5M6IAI7</accession>
<comment type="caution">
    <text evidence="1">The sequence shown here is derived from an EMBL/GenBank/DDBJ whole genome shotgun (WGS) entry which is preliminary data.</text>
</comment>
<sequence length="73" mass="7521">MFLKMSAMLDGATNLVRSVTNVTGSNAATTAIDNALSTLKSKSDGAAGSIDSAENNMTGVGDAYNDMKDTMKK</sequence>
<dbReference type="OrthoDB" id="7365554at2"/>
<evidence type="ECO:0000313" key="2">
    <source>
        <dbReference type="Proteomes" id="UP000324065"/>
    </source>
</evidence>